<sequence>MDRVEYLIVLIMNLVMKRSSYIYKKLILATVCWISTQGVVEASDPSSLLLDRAAICAEEVNSPCILDTYCPAKIKSLNQNNNGTHANFMISDVNFDFIKKLYMLKDIIKQSYLIIYRKTPGKNLLVFQLDVDKQKEMNEILKDFTSRIQQISIENKSFKNSTNKLMYYTEFRHLKTEEKYLLNTHAYAVDKSTIIDQYIKAHPNKSEIDETMHVWEDIQVIEICCEKMEFKMKSTEIDPKSRIYTYNEIDMSTLQVQIDNMPSVASSSGIVFRKKKVSNGNSSTENFDDKKYIEEAKKTRDNIYRQSMNLLSSQNGFDMQKIEMDGLDLNNPIIKNMKKNLDTAFNSISDQIKKRGVITKSKFLIISKQLYMNHCL</sequence>
<dbReference type="OrthoDB" id="10537773at2759"/>
<evidence type="ECO:0000313" key="1">
    <source>
        <dbReference type="EMBL" id="EIJ87502.1"/>
    </source>
</evidence>
<gene>
    <name evidence="1" type="ORF">NEQG_02383</name>
</gene>
<dbReference type="AlphaFoldDB" id="I3EE55"/>
<dbReference type="VEuPathDB" id="MicrosporidiaDB:NEQG_02383"/>
<evidence type="ECO:0000313" key="2">
    <source>
        <dbReference type="Proteomes" id="UP000002872"/>
    </source>
</evidence>
<organism evidence="1 2">
    <name type="scientific">Nematocida parisii (strain ERTm3)</name>
    <name type="common">Nematode killer fungus</name>
    <dbReference type="NCBI Taxonomy" id="935791"/>
    <lineage>
        <taxon>Eukaryota</taxon>
        <taxon>Fungi</taxon>
        <taxon>Fungi incertae sedis</taxon>
        <taxon>Microsporidia</taxon>
        <taxon>Nematocida</taxon>
    </lineage>
</organism>
<name>I3EE55_NEMP3</name>
<protein>
    <submittedName>
        <fullName evidence="1">Uncharacterized protein</fullName>
    </submittedName>
</protein>
<dbReference type="Proteomes" id="UP000002872">
    <property type="component" value="Unassembled WGS sequence"/>
</dbReference>
<proteinExistence type="predicted"/>
<dbReference type="InParanoid" id="I3EE55"/>
<dbReference type="HOGENOM" id="CLU_735860_0_0_1"/>
<keyword evidence="2" id="KW-1185">Reference proteome</keyword>
<accession>I3EE55</accession>
<dbReference type="EMBL" id="GL870882">
    <property type="protein sequence ID" value="EIJ87502.1"/>
    <property type="molecule type" value="Genomic_DNA"/>
</dbReference>
<reference evidence="1" key="1">
    <citation type="submission" date="2011-01" db="EMBL/GenBank/DDBJ databases">
        <title>The Genome Sequence of Nematocida parisii strain ERTm3.</title>
        <authorList>
            <consortium name="The Broad Institute Genome Sequencing Platform"/>
            <consortium name="The Broad Institute Genome Sequencing Center for Infectious Disease"/>
            <person name="Cuomo C."/>
            <person name="Troemel E."/>
            <person name="Young S.K."/>
            <person name="Zeng Q."/>
            <person name="Gargeya S."/>
            <person name="Fitzgerald M."/>
            <person name="Haas B."/>
            <person name="Abouelleil A."/>
            <person name="Alvarado L."/>
            <person name="Arachchi H.M."/>
            <person name="Berlin A."/>
            <person name="Chapman S.B."/>
            <person name="Gearin G."/>
            <person name="Goldberg J."/>
            <person name="Griggs A."/>
            <person name="Gujja S."/>
            <person name="Hansen M."/>
            <person name="Heiman D."/>
            <person name="Howarth C."/>
            <person name="Larimer J."/>
            <person name="Lui A."/>
            <person name="MacDonald P.J.P."/>
            <person name="McCowen C."/>
            <person name="Montmayeur A."/>
            <person name="Murphy C."/>
            <person name="Neiman D."/>
            <person name="Pearson M."/>
            <person name="Priest M."/>
            <person name="Roberts A."/>
            <person name="Saif S."/>
            <person name="Shea T."/>
            <person name="Sisk P."/>
            <person name="Stolte C."/>
            <person name="Sykes S."/>
            <person name="Wortman J."/>
            <person name="Nusbaum C."/>
            <person name="Birren B."/>
        </authorList>
    </citation>
    <scope>NUCLEOTIDE SEQUENCE</scope>
    <source>
        <strain evidence="1">ERTm3</strain>
    </source>
</reference>